<protein>
    <recommendedName>
        <fullName evidence="5">Probable membrane transporter protein</fullName>
    </recommendedName>
</protein>
<feature type="transmembrane region" description="Helical" evidence="5">
    <location>
        <begin position="107"/>
        <end position="125"/>
    </location>
</feature>
<evidence type="ECO:0000256" key="3">
    <source>
        <dbReference type="ARBA" id="ARBA00022989"/>
    </source>
</evidence>
<keyword evidence="2 5" id="KW-0812">Transmembrane</keyword>
<sequence>MVNLIRGIFAAFIVAQSAMMGKDYIDFSKSGKNENHGWIKSGITGLLGNFFDTLGVSSFAVIIAMKNILKLDIEDRQIPAMLNISCAIPNIVEALIFITVVDVDRGTLIPMLVAAGAGSYIGAGITSKLDERKIQAAMGIALFITASVIFMGLPWISLLPVGGNATGLAGIKLVVAVLLNFIYGSLMTAGIGLYAPCMATTYILGMSPECAFPIMMGSCAVLMPIASIRFIKEGNYPRKASIAISIGGVIGVIIAATVFSYMPMNAIKVLCVFVIYYTSVSMIKKSILSADKVSIREM</sequence>
<name>A0A544QXN1_9FIRM</name>
<evidence type="ECO:0000256" key="2">
    <source>
        <dbReference type="ARBA" id="ARBA00022692"/>
    </source>
</evidence>
<keyword evidence="3 5" id="KW-1133">Transmembrane helix</keyword>
<feature type="transmembrane region" description="Helical" evidence="5">
    <location>
        <begin position="242"/>
        <end position="260"/>
    </location>
</feature>
<reference evidence="6 7" key="1">
    <citation type="submission" date="2019-02" db="EMBL/GenBank/DDBJ databases">
        <title>Peptostreptococcaceae bacterium ZHW00191 nov., a new bacterium isolated from the human gut.</title>
        <authorList>
            <person name="Zhou H.-W."/>
            <person name="Chen X.-J."/>
        </authorList>
    </citation>
    <scope>NUCLEOTIDE SEQUENCE [LARGE SCALE GENOMIC DNA]</scope>
    <source>
        <strain evidence="6 7">ZHW00191</strain>
    </source>
</reference>
<comment type="similarity">
    <text evidence="5">Belongs to the 4-toluene sulfonate uptake permease (TSUP) (TC 2.A.102) family.</text>
</comment>
<evidence type="ECO:0000256" key="5">
    <source>
        <dbReference type="RuleBase" id="RU363041"/>
    </source>
</evidence>
<feature type="transmembrane region" description="Helical" evidence="5">
    <location>
        <begin position="45"/>
        <end position="69"/>
    </location>
</feature>
<dbReference type="PANTHER" id="PTHR43483">
    <property type="entry name" value="MEMBRANE TRANSPORTER PROTEIN HI_0806-RELATED"/>
    <property type="match status" value="1"/>
</dbReference>
<dbReference type="Proteomes" id="UP000317863">
    <property type="component" value="Unassembled WGS sequence"/>
</dbReference>
<feature type="transmembrane region" description="Helical" evidence="5">
    <location>
        <begin position="211"/>
        <end position="230"/>
    </location>
</feature>
<dbReference type="PANTHER" id="PTHR43483:SF3">
    <property type="entry name" value="MEMBRANE TRANSPORTER PROTEIN HI_0806-RELATED"/>
    <property type="match status" value="1"/>
</dbReference>
<keyword evidence="7" id="KW-1185">Reference proteome</keyword>
<feature type="transmembrane region" description="Helical" evidence="5">
    <location>
        <begin position="137"/>
        <end position="156"/>
    </location>
</feature>
<feature type="transmembrane region" description="Helical" evidence="5">
    <location>
        <begin position="81"/>
        <end position="101"/>
    </location>
</feature>
<keyword evidence="5" id="KW-1003">Cell membrane</keyword>
<comment type="subcellular location">
    <subcellularLocation>
        <location evidence="5">Cell membrane</location>
        <topology evidence="5">Multi-pass membrane protein</topology>
    </subcellularLocation>
    <subcellularLocation>
        <location evidence="1">Membrane</location>
        <topology evidence="1">Multi-pass membrane protein</topology>
    </subcellularLocation>
</comment>
<dbReference type="InterPro" id="IPR002781">
    <property type="entry name" value="TM_pro_TauE-like"/>
</dbReference>
<gene>
    <name evidence="6" type="ORF">EXD82_01755</name>
</gene>
<dbReference type="AlphaFoldDB" id="A0A544QXN1"/>
<proteinExistence type="inferred from homology"/>
<dbReference type="Pfam" id="PF01925">
    <property type="entry name" value="TauE"/>
    <property type="match status" value="1"/>
</dbReference>
<dbReference type="EMBL" id="SGJB01000002">
    <property type="protein sequence ID" value="TQQ85497.1"/>
    <property type="molecule type" value="Genomic_DNA"/>
</dbReference>
<evidence type="ECO:0000313" key="7">
    <source>
        <dbReference type="Proteomes" id="UP000317863"/>
    </source>
</evidence>
<evidence type="ECO:0000256" key="1">
    <source>
        <dbReference type="ARBA" id="ARBA00004141"/>
    </source>
</evidence>
<organism evidence="6 7">
    <name type="scientific">Peptacetobacter hominis</name>
    <dbReference type="NCBI Taxonomy" id="2743610"/>
    <lineage>
        <taxon>Bacteria</taxon>
        <taxon>Bacillati</taxon>
        <taxon>Bacillota</taxon>
        <taxon>Clostridia</taxon>
        <taxon>Peptostreptococcales</taxon>
        <taxon>Peptostreptococcaceae</taxon>
        <taxon>Peptacetobacter</taxon>
    </lineage>
</organism>
<accession>A0A544QXN1</accession>
<keyword evidence="4 5" id="KW-0472">Membrane</keyword>
<dbReference type="OrthoDB" id="357960at2"/>
<evidence type="ECO:0000313" key="6">
    <source>
        <dbReference type="EMBL" id="TQQ85497.1"/>
    </source>
</evidence>
<evidence type="ECO:0000256" key="4">
    <source>
        <dbReference type="ARBA" id="ARBA00023136"/>
    </source>
</evidence>
<dbReference type="RefSeq" id="WP_142535201.1">
    <property type="nucleotide sequence ID" value="NZ_SGJB01000002.1"/>
</dbReference>
<dbReference type="GO" id="GO:0005886">
    <property type="term" value="C:plasma membrane"/>
    <property type="evidence" value="ECO:0007669"/>
    <property type="project" value="UniProtKB-SubCell"/>
</dbReference>
<comment type="caution">
    <text evidence="6">The sequence shown here is derived from an EMBL/GenBank/DDBJ whole genome shotgun (WGS) entry which is preliminary data.</text>
</comment>